<feature type="transmembrane region" description="Helical" evidence="6">
    <location>
        <begin position="386"/>
        <end position="406"/>
    </location>
</feature>
<feature type="transmembrane region" description="Helical" evidence="6">
    <location>
        <begin position="357"/>
        <end position="379"/>
    </location>
</feature>
<dbReference type="AlphaFoldDB" id="A0A177CR86"/>
<evidence type="ECO:0000256" key="4">
    <source>
        <dbReference type="ARBA" id="ARBA00022989"/>
    </source>
</evidence>
<evidence type="ECO:0000313" key="8">
    <source>
        <dbReference type="EMBL" id="OAG09400.1"/>
    </source>
</evidence>
<dbReference type="Gene3D" id="1.20.1250.20">
    <property type="entry name" value="MFS general substrate transporter like domains"/>
    <property type="match status" value="2"/>
</dbReference>
<keyword evidence="3 6" id="KW-0812">Transmembrane</keyword>
<dbReference type="GeneID" id="28757504"/>
<comment type="subcellular location">
    <subcellularLocation>
        <location evidence="1">Membrane</location>
        <topology evidence="1">Multi-pass membrane protein</topology>
    </subcellularLocation>
</comment>
<dbReference type="GO" id="GO:0022857">
    <property type="term" value="F:transmembrane transporter activity"/>
    <property type="evidence" value="ECO:0007669"/>
    <property type="project" value="InterPro"/>
</dbReference>
<keyword evidence="9" id="KW-1185">Reference proteome</keyword>
<feature type="transmembrane region" description="Helical" evidence="6">
    <location>
        <begin position="301"/>
        <end position="318"/>
    </location>
</feature>
<keyword evidence="4 6" id="KW-1133">Transmembrane helix</keyword>
<dbReference type="InterPro" id="IPR011701">
    <property type="entry name" value="MFS"/>
</dbReference>
<dbReference type="GO" id="GO:0016020">
    <property type="term" value="C:membrane"/>
    <property type="evidence" value="ECO:0007669"/>
    <property type="project" value="UniProtKB-SubCell"/>
</dbReference>
<evidence type="ECO:0000256" key="1">
    <source>
        <dbReference type="ARBA" id="ARBA00004141"/>
    </source>
</evidence>
<reference evidence="8 9" key="1">
    <citation type="submission" date="2016-05" db="EMBL/GenBank/DDBJ databases">
        <title>Comparative analysis of secretome profiles of manganese(II)-oxidizing ascomycete fungi.</title>
        <authorList>
            <consortium name="DOE Joint Genome Institute"/>
            <person name="Zeiner C.A."/>
            <person name="Purvine S.O."/>
            <person name="Zink E.M."/>
            <person name="Wu S."/>
            <person name="Pasa-Tolic L."/>
            <person name="Chaput D.L."/>
            <person name="Haridas S."/>
            <person name="Grigoriev I.V."/>
            <person name="Santelli C.M."/>
            <person name="Hansel C.M."/>
        </authorList>
    </citation>
    <scope>NUCLEOTIDE SEQUENCE [LARGE SCALE GENOMIC DNA]</scope>
    <source>
        <strain evidence="8 9">AP3s5-JAC2a</strain>
    </source>
</reference>
<evidence type="ECO:0000313" key="9">
    <source>
        <dbReference type="Proteomes" id="UP000077069"/>
    </source>
</evidence>
<dbReference type="SUPFAM" id="SSF103473">
    <property type="entry name" value="MFS general substrate transporter"/>
    <property type="match status" value="1"/>
</dbReference>
<feature type="transmembrane region" description="Helical" evidence="6">
    <location>
        <begin position="159"/>
        <end position="180"/>
    </location>
</feature>
<evidence type="ECO:0000256" key="2">
    <source>
        <dbReference type="ARBA" id="ARBA00022448"/>
    </source>
</evidence>
<proteinExistence type="predicted"/>
<dbReference type="InParanoid" id="A0A177CR86"/>
<keyword evidence="5 6" id="KW-0472">Membrane</keyword>
<dbReference type="InterPro" id="IPR036259">
    <property type="entry name" value="MFS_trans_sf"/>
</dbReference>
<dbReference type="Pfam" id="PF07690">
    <property type="entry name" value="MFS_1"/>
    <property type="match status" value="1"/>
</dbReference>
<organism evidence="8 9">
    <name type="scientific">Paraphaeosphaeria sporulosa</name>
    <dbReference type="NCBI Taxonomy" id="1460663"/>
    <lineage>
        <taxon>Eukaryota</taxon>
        <taxon>Fungi</taxon>
        <taxon>Dikarya</taxon>
        <taxon>Ascomycota</taxon>
        <taxon>Pezizomycotina</taxon>
        <taxon>Dothideomycetes</taxon>
        <taxon>Pleosporomycetidae</taxon>
        <taxon>Pleosporales</taxon>
        <taxon>Massarineae</taxon>
        <taxon>Didymosphaeriaceae</taxon>
        <taxon>Paraphaeosphaeria</taxon>
    </lineage>
</organism>
<sequence length="470" mass="52416">MHAEALATPASDEGELAPPPSNYVLKLDLRLIPLLGCTYTILFLDRTNIANARIEGLEKGLNMPSNGYNTCLWIFFIPFVLVEIPSNMIMGLPRVKPNLFLGFSMLILGIISMCQGLTHSYGGLLACRFLMGILEATLPAGAALLLSEYYTRKEQPIRFAMFFTFGVLGPLVSGLLAYGIRHMNGIQGKEGWRWIFIIEGLGTIAISFLVFLFVPNFPEKTDILSGAEKAHLLEKLRRDKGDQKLSMRSVKWLPIFTDYKIWLPTAMFFCCDMTAASITSFTPTILTELGWKAERAQVMSIPIWATGFMFELGAGFLSSRTGLRFPFMLFGIMMATIGWIIQIVYSESKDLSPGVRYFSLFAMSAGTFLQMAMTVSWMTNNLRGRASVAVGTAMILGLGNCANFVASNVFIKREAPYYPTGFRTGLTITVAGAVLCLVHVALLWWHNQKLGRKRAEVGGEDDQWEYKYQY</sequence>
<feature type="transmembrane region" description="Helical" evidence="6">
    <location>
        <begin position="325"/>
        <end position="345"/>
    </location>
</feature>
<dbReference type="PANTHER" id="PTHR43791:SF54">
    <property type="entry name" value="MAJOR FACILITATOR SUPERFAMILY (MFS) PROFILE DOMAIN-CONTAINING PROTEIN-RELATED"/>
    <property type="match status" value="1"/>
</dbReference>
<dbReference type="PANTHER" id="PTHR43791">
    <property type="entry name" value="PERMEASE-RELATED"/>
    <property type="match status" value="1"/>
</dbReference>
<evidence type="ECO:0000256" key="5">
    <source>
        <dbReference type="ARBA" id="ARBA00023136"/>
    </source>
</evidence>
<protein>
    <submittedName>
        <fullName evidence="8">MFS general substrate transporter</fullName>
    </submittedName>
</protein>
<evidence type="ECO:0000259" key="7">
    <source>
        <dbReference type="PROSITE" id="PS50850"/>
    </source>
</evidence>
<feature type="transmembrane region" description="Helical" evidence="6">
    <location>
        <begin position="99"/>
        <end position="118"/>
    </location>
</feature>
<dbReference type="OrthoDB" id="310895at2759"/>
<evidence type="ECO:0000256" key="3">
    <source>
        <dbReference type="ARBA" id="ARBA00022692"/>
    </source>
</evidence>
<dbReference type="InterPro" id="IPR020846">
    <property type="entry name" value="MFS_dom"/>
</dbReference>
<dbReference type="FunFam" id="1.20.1250.20:FF:000013">
    <property type="entry name" value="MFS general substrate transporter"/>
    <property type="match status" value="1"/>
</dbReference>
<dbReference type="FunFam" id="1.20.1250.20:FF:000057">
    <property type="entry name" value="MFS general substrate transporter"/>
    <property type="match status" value="1"/>
</dbReference>
<evidence type="ECO:0000256" key="6">
    <source>
        <dbReference type="SAM" id="Phobius"/>
    </source>
</evidence>
<dbReference type="PROSITE" id="PS50850">
    <property type="entry name" value="MFS"/>
    <property type="match status" value="1"/>
</dbReference>
<name>A0A177CR86_9PLEO</name>
<dbReference type="Proteomes" id="UP000077069">
    <property type="component" value="Unassembled WGS sequence"/>
</dbReference>
<feature type="transmembrane region" description="Helical" evidence="6">
    <location>
        <begin position="192"/>
        <end position="214"/>
    </location>
</feature>
<dbReference type="RefSeq" id="XP_018039765.1">
    <property type="nucleotide sequence ID" value="XM_018174018.1"/>
</dbReference>
<keyword evidence="2" id="KW-0813">Transport</keyword>
<accession>A0A177CR86</accession>
<feature type="transmembrane region" description="Helical" evidence="6">
    <location>
        <begin position="72"/>
        <end position="92"/>
    </location>
</feature>
<dbReference type="EMBL" id="KV441549">
    <property type="protein sequence ID" value="OAG09400.1"/>
    <property type="molecule type" value="Genomic_DNA"/>
</dbReference>
<feature type="transmembrane region" description="Helical" evidence="6">
    <location>
        <begin position="261"/>
        <end position="281"/>
    </location>
</feature>
<feature type="transmembrane region" description="Helical" evidence="6">
    <location>
        <begin position="426"/>
        <end position="445"/>
    </location>
</feature>
<feature type="transmembrane region" description="Helical" evidence="6">
    <location>
        <begin position="130"/>
        <end position="147"/>
    </location>
</feature>
<gene>
    <name evidence="8" type="ORF">CC84DRAFT_1083733</name>
</gene>
<feature type="domain" description="Major facilitator superfamily (MFS) profile" evidence="7">
    <location>
        <begin position="31"/>
        <end position="450"/>
    </location>
</feature>